<evidence type="ECO:0000313" key="2">
    <source>
        <dbReference type="EnsemblPlants" id="OBART06G09850.1"/>
    </source>
</evidence>
<reference evidence="2" key="2">
    <citation type="submission" date="2015-03" db="UniProtKB">
        <authorList>
            <consortium name="EnsemblPlants"/>
        </authorList>
    </citation>
    <scope>IDENTIFICATION</scope>
</reference>
<sequence>MSQLPRRPKPESKPPKDLGFGAGSRVAAAVAEQGPERQQRRGAWELELARRQELEQRRRGAWDRVGTEAGTRAAALTACGDPVVWRGRWRSAGERRQ</sequence>
<evidence type="ECO:0000313" key="3">
    <source>
        <dbReference type="Proteomes" id="UP000026960"/>
    </source>
</evidence>
<organism evidence="2">
    <name type="scientific">Oryza barthii</name>
    <dbReference type="NCBI Taxonomy" id="65489"/>
    <lineage>
        <taxon>Eukaryota</taxon>
        <taxon>Viridiplantae</taxon>
        <taxon>Streptophyta</taxon>
        <taxon>Embryophyta</taxon>
        <taxon>Tracheophyta</taxon>
        <taxon>Spermatophyta</taxon>
        <taxon>Magnoliopsida</taxon>
        <taxon>Liliopsida</taxon>
        <taxon>Poales</taxon>
        <taxon>Poaceae</taxon>
        <taxon>BOP clade</taxon>
        <taxon>Oryzoideae</taxon>
        <taxon>Oryzeae</taxon>
        <taxon>Oryzinae</taxon>
        <taxon>Oryza</taxon>
    </lineage>
</organism>
<dbReference type="AlphaFoldDB" id="A0A0D3GF14"/>
<protein>
    <submittedName>
        <fullName evidence="2">Uncharacterized protein</fullName>
    </submittedName>
</protein>
<accession>A0A0D3GF14</accession>
<dbReference type="PaxDb" id="65489-OBART06G09850.1"/>
<dbReference type="Proteomes" id="UP000026960">
    <property type="component" value="Chromosome 6"/>
</dbReference>
<feature type="region of interest" description="Disordered" evidence="1">
    <location>
        <begin position="1"/>
        <end position="44"/>
    </location>
</feature>
<evidence type="ECO:0000256" key="1">
    <source>
        <dbReference type="SAM" id="MobiDB-lite"/>
    </source>
</evidence>
<proteinExistence type="predicted"/>
<reference evidence="2" key="1">
    <citation type="journal article" date="2009" name="Rice">
        <title>De Novo Next Generation Sequencing of Plant Genomes.</title>
        <authorList>
            <person name="Rounsley S."/>
            <person name="Marri P.R."/>
            <person name="Yu Y."/>
            <person name="He R."/>
            <person name="Sisneros N."/>
            <person name="Goicoechea J.L."/>
            <person name="Lee S.J."/>
            <person name="Angelova A."/>
            <person name="Kudrna D."/>
            <person name="Luo M."/>
            <person name="Affourtit J."/>
            <person name="Desany B."/>
            <person name="Knight J."/>
            <person name="Niazi F."/>
            <person name="Egholm M."/>
            <person name="Wing R.A."/>
        </authorList>
    </citation>
    <scope>NUCLEOTIDE SEQUENCE [LARGE SCALE GENOMIC DNA]</scope>
    <source>
        <strain evidence="2">cv. IRGC 105608</strain>
    </source>
</reference>
<dbReference type="HOGENOM" id="CLU_2350087_0_0_1"/>
<feature type="compositionally biased region" description="Basic and acidic residues" evidence="1">
    <location>
        <begin position="34"/>
        <end position="44"/>
    </location>
</feature>
<dbReference type="EnsemblPlants" id="OBART06G09850.1">
    <property type="protein sequence ID" value="OBART06G09850.1"/>
    <property type="gene ID" value="OBART06G09850"/>
</dbReference>
<name>A0A0D3GF14_9ORYZ</name>
<keyword evidence="3" id="KW-1185">Reference proteome</keyword>
<dbReference type="Gramene" id="OBART06G09850.1">
    <property type="protein sequence ID" value="OBART06G09850.1"/>
    <property type="gene ID" value="OBART06G09850"/>
</dbReference>